<dbReference type="SUPFAM" id="SSF63446">
    <property type="entry name" value="Type I dockerin domain"/>
    <property type="match status" value="1"/>
</dbReference>
<gene>
    <name evidence="2" type="ORF">A3F24_00360</name>
</gene>
<dbReference type="STRING" id="1797689.A3F24_00360"/>
<comment type="caution">
    <text evidence="2">The sequence shown here is derived from an EMBL/GenBank/DDBJ whole genome shotgun (WGS) entry which is preliminary data.</text>
</comment>
<accession>A0A1G1Z6E6</accession>
<feature type="domain" description="Dockerin" evidence="1">
    <location>
        <begin position="295"/>
        <end position="351"/>
    </location>
</feature>
<name>A0A1G1Z6E6_9BACT</name>
<proteinExistence type="predicted"/>
<evidence type="ECO:0000259" key="1">
    <source>
        <dbReference type="PROSITE" id="PS51766"/>
    </source>
</evidence>
<reference evidence="2 3" key="1">
    <citation type="journal article" date="2016" name="Nat. Commun.">
        <title>Thousands of microbial genomes shed light on interconnected biogeochemical processes in an aquifer system.</title>
        <authorList>
            <person name="Anantharaman K."/>
            <person name="Brown C.T."/>
            <person name="Hug L.A."/>
            <person name="Sharon I."/>
            <person name="Castelle C.J."/>
            <person name="Probst A.J."/>
            <person name="Thomas B.C."/>
            <person name="Singh A."/>
            <person name="Wilkins M.J."/>
            <person name="Karaoz U."/>
            <person name="Brodie E.L."/>
            <person name="Williams K.H."/>
            <person name="Hubbard S.S."/>
            <person name="Banfield J.F."/>
        </authorList>
    </citation>
    <scope>NUCLEOTIDE SEQUENCE [LARGE SCALE GENOMIC DNA]</scope>
</reference>
<dbReference type="EMBL" id="MHIX01000014">
    <property type="protein sequence ID" value="OGY59460.1"/>
    <property type="molecule type" value="Genomic_DNA"/>
</dbReference>
<dbReference type="GO" id="GO:0000272">
    <property type="term" value="P:polysaccharide catabolic process"/>
    <property type="evidence" value="ECO:0007669"/>
    <property type="project" value="InterPro"/>
</dbReference>
<protein>
    <recommendedName>
        <fullName evidence="1">Dockerin domain-containing protein</fullName>
    </recommendedName>
</protein>
<sequence length="351" mass="37252">MQNRNAKLRPISLGFLFLFLVFSFCILSFVPQRALAGSSSNFRIEILTLCGNNLQETGEQCDGSDLNGASCTSQGYASGNLSCNSNCTFNTSSCASGGGGGGGGGSYTPPAPSVTAVIFSGRAYPLSKVGVLKDGQLAITTVAGPDSNFNISLTGLSSGNYIFAVSGEDNEGRRSALFTFPVFITQGATTQVSGIFIAPTIAIDKSEVKQGDQIAIFGQSTPNSEVTIAVNSDEEFFNKTKSDQNGAYLYNFDTTPLTTGQHLTRSKSAYNGEISSFSKSIGFIVGTKNVVATLPQVLKYDLSEDGRVNLVDFSIVAYWYKRSSPPADIDLNGDSVIDLIDFSIMAFYWTG</sequence>
<dbReference type="Proteomes" id="UP000178515">
    <property type="component" value="Unassembled WGS sequence"/>
</dbReference>
<organism evidence="2 3">
    <name type="scientific">Candidatus Colwellbacteria bacterium RIFCSPHIGHO2_12_FULL_44_17</name>
    <dbReference type="NCBI Taxonomy" id="1797689"/>
    <lineage>
        <taxon>Bacteria</taxon>
        <taxon>Candidatus Colwelliibacteriota</taxon>
    </lineage>
</organism>
<evidence type="ECO:0000313" key="3">
    <source>
        <dbReference type="Proteomes" id="UP000178515"/>
    </source>
</evidence>
<dbReference type="InterPro" id="IPR016134">
    <property type="entry name" value="Dockerin_dom"/>
</dbReference>
<dbReference type="InterPro" id="IPR036439">
    <property type="entry name" value="Dockerin_dom_sf"/>
</dbReference>
<dbReference type="Gene3D" id="1.10.1330.10">
    <property type="entry name" value="Dockerin domain"/>
    <property type="match status" value="1"/>
</dbReference>
<evidence type="ECO:0000313" key="2">
    <source>
        <dbReference type="EMBL" id="OGY59460.1"/>
    </source>
</evidence>
<dbReference type="PROSITE" id="PS51766">
    <property type="entry name" value="DOCKERIN"/>
    <property type="match status" value="1"/>
</dbReference>
<dbReference type="AlphaFoldDB" id="A0A1G1Z6E6"/>